<accession>A0AB34UB09</accession>
<evidence type="ECO:0000313" key="3">
    <source>
        <dbReference type="Proteomes" id="UP000050545"/>
    </source>
</evidence>
<feature type="compositionally biased region" description="Polar residues" evidence="1">
    <location>
        <begin position="45"/>
        <end position="54"/>
    </location>
</feature>
<dbReference type="AlphaFoldDB" id="A0AB34UB09"/>
<sequence>MIDRQFHSCPASDGLFVWKQKATTDAPDTKSQTKKNQVRGLALSTAHTSKFWSE</sequence>
<name>A0AB34UB09_PSEA0</name>
<dbReference type="EMBL" id="LJQN01000043">
    <property type="protein sequence ID" value="KPX57090.1"/>
    <property type="molecule type" value="Genomic_DNA"/>
</dbReference>
<reference evidence="2 3" key="1">
    <citation type="submission" date="2015-09" db="EMBL/GenBank/DDBJ databases">
        <title>Genome announcement of multiple Pseudomonas syringae strains.</title>
        <authorList>
            <person name="Thakur S."/>
            <person name="Wang P.W."/>
            <person name="Gong Y."/>
            <person name="Weir B.S."/>
            <person name="Guttman D.S."/>
        </authorList>
    </citation>
    <scope>NUCLEOTIDE SEQUENCE [LARGE SCALE GENOMIC DNA]</scope>
    <source>
        <strain evidence="2 3">ICMP9623</strain>
    </source>
</reference>
<organism evidence="2 3">
    <name type="scientific">Pseudomonas amygdali pv. hibisci</name>
    <dbReference type="NCBI Taxonomy" id="251723"/>
    <lineage>
        <taxon>Bacteria</taxon>
        <taxon>Pseudomonadati</taxon>
        <taxon>Pseudomonadota</taxon>
        <taxon>Gammaproteobacteria</taxon>
        <taxon>Pseudomonadales</taxon>
        <taxon>Pseudomonadaceae</taxon>
        <taxon>Pseudomonas</taxon>
        <taxon>Pseudomonas amygdali</taxon>
    </lineage>
</organism>
<evidence type="ECO:0000313" key="2">
    <source>
        <dbReference type="EMBL" id="KPX57090.1"/>
    </source>
</evidence>
<feature type="region of interest" description="Disordered" evidence="1">
    <location>
        <begin position="22"/>
        <end position="54"/>
    </location>
</feature>
<dbReference type="Proteomes" id="UP000050545">
    <property type="component" value="Unassembled WGS sequence"/>
</dbReference>
<evidence type="ECO:0000256" key="1">
    <source>
        <dbReference type="SAM" id="MobiDB-lite"/>
    </source>
</evidence>
<protein>
    <submittedName>
        <fullName evidence="2">Uncharacterized protein</fullName>
    </submittedName>
</protein>
<gene>
    <name evidence="2" type="ORF">ALO67_102173</name>
</gene>
<proteinExistence type="predicted"/>
<comment type="caution">
    <text evidence="2">The sequence shown here is derived from an EMBL/GenBank/DDBJ whole genome shotgun (WGS) entry which is preliminary data.</text>
</comment>